<evidence type="ECO:0000256" key="1">
    <source>
        <dbReference type="SAM" id="Phobius"/>
    </source>
</evidence>
<feature type="transmembrane region" description="Helical" evidence="1">
    <location>
        <begin position="12"/>
        <end position="34"/>
    </location>
</feature>
<keyword evidence="3" id="KW-1185">Reference proteome</keyword>
<proteinExistence type="predicted"/>
<feature type="transmembrane region" description="Helical" evidence="1">
    <location>
        <begin position="57"/>
        <end position="78"/>
    </location>
</feature>
<keyword evidence="1" id="KW-0812">Transmembrane</keyword>
<dbReference type="RefSeq" id="WP_160615690.1">
    <property type="nucleotide sequence ID" value="NZ_WTYR01000001.1"/>
</dbReference>
<evidence type="ECO:0000313" key="3">
    <source>
        <dbReference type="Proteomes" id="UP000429229"/>
    </source>
</evidence>
<comment type="caution">
    <text evidence="2">The sequence shown here is derived from an EMBL/GenBank/DDBJ whole genome shotgun (WGS) entry which is preliminary data.</text>
</comment>
<sequence>MRGPVATVRYRTGCLSFLTVFIFPVVILLAVAAFRPSLVDHLSEARRGGWIAWTKELAIGDFNIPFAVIAVWMFYELWRMILRLRDPRMIVSDDRSIHFHPTERRKPVRWEDIREIRHDDSALKSDLYFDVDDRPGFRLRNCDDYEAEKFVEAAMGNHRSAEPSPD</sequence>
<protein>
    <submittedName>
        <fullName evidence="2">Uncharacterized protein</fullName>
    </submittedName>
</protein>
<keyword evidence="1" id="KW-1133">Transmembrane helix</keyword>
<organism evidence="2 3">
    <name type="scientific">Alteriqipengyuania halimionae</name>
    <dbReference type="NCBI Taxonomy" id="1926630"/>
    <lineage>
        <taxon>Bacteria</taxon>
        <taxon>Pseudomonadati</taxon>
        <taxon>Pseudomonadota</taxon>
        <taxon>Alphaproteobacteria</taxon>
        <taxon>Sphingomonadales</taxon>
        <taxon>Erythrobacteraceae</taxon>
        <taxon>Alteriqipengyuania</taxon>
    </lineage>
</organism>
<evidence type="ECO:0000313" key="2">
    <source>
        <dbReference type="EMBL" id="MXP09111.1"/>
    </source>
</evidence>
<accession>A0A6I4U3T9</accession>
<dbReference type="Proteomes" id="UP000429229">
    <property type="component" value="Unassembled WGS sequence"/>
</dbReference>
<reference evidence="2 3" key="1">
    <citation type="submission" date="2019-12" db="EMBL/GenBank/DDBJ databases">
        <title>Genomic-based taxomic classification of the family Erythrobacteraceae.</title>
        <authorList>
            <person name="Xu L."/>
        </authorList>
    </citation>
    <scope>NUCLEOTIDE SEQUENCE [LARGE SCALE GENOMIC DNA]</scope>
    <source>
        <strain evidence="2 3">LMG 29519</strain>
    </source>
</reference>
<name>A0A6I4U3T9_9SPHN</name>
<gene>
    <name evidence="2" type="ORF">GRI68_02825</name>
</gene>
<dbReference type="AlphaFoldDB" id="A0A6I4U3T9"/>
<keyword evidence="1" id="KW-0472">Membrane</keyword>
<dbReference type="EMBL" id="WTYR01000001">
    <property type="protein sequence ID" value="MXP09111.1"/>
    <property type="molecule type" value="Genomic_DNA"/>
</dbReference>
<dbReference type="OrthoDB" id="7433352at2"/>